<comment type="caution">
    <text evidence="3">The sequence shown here is derived from an EMBL/GenBank/DDBJ whole genome shotgun (WGS) entry which is preliminary data.</text>
</comment>
<evidence type="ECO:0000259" key="2">
    <source>
        <dbReference type="PROSITE" id="PS51397"/>
    </source>
</evidence>
<accession>A0AAV0UFU4</accession>
<protein>
    <recommendedName>
        <fullName evidence="2">WLM domain-containing protein</fullName>
    </recommendedName>
</protein>
<evidence type="ECO:0000256" key="1">
    <source>
        <dbReference type="SAM" id="MobiDB-lite"/>
    </source>
</evidence>
<dbReference type="InterPro" id="IPR018997">
    <property type="entry name" value="PUB_domain"/>
</dbReference>
<dbReference type="CDD" id="cd10463">
    <property type="entry name" value="PUB_WLM"/>
    <property type="match status" value="1"/>
</dbReference>
<evidence type="ECO:0000313" key="3">
    <source>
        <dbReference type="EMBL" id="CAI5734658.1"/>
    </source>
</evidence>
<dbReference type="EMBL" id="CANTFK010000961">
    <property type="protein sequence ID" value="CAI5734658.1"/>
    <property type="molecule type" value="Genomic_DNA"/>
</dbReference>
<dbReference type="SMART" id="SM00580">
    <property type="entry name" value="PUG"/>
    <property type="match status" value="1"/>
</dbReference>
<feature type="region of interest" description="Disordered" evidence="1">
    <location>
        <begin position="266"/>
        <end position="288"/>
    </location>
</feature>
<dbReference type="Pfam" id="PF09409">
    <property type="entry name" value="PUB"/>
    <property type="match status" value="1"/>
</dbReference>
<proteinExistence type="predicted"/>
<dbReference type="Gene3D" id="1.20.58.2190">
    <property type="match status" value="1"/>
</dbReference>
<dbReference type="InterPro" id="IPR036339">
    <property type="entry name" value="PUB-like_dom_sf"/>
</dbReference>
<dbReference type="SUPFAM" id="SSF143503">
    <property type="entry name" value="PUG domain-like"/>
    <property type="match status" value="1"/>
</dbReference>
<reference evidence="3" key="1">
    <citation type="submission" date="2022-12" db="EMBL/GenBank/DDBJ databases">
        <authorList>
            <person name="Webb A."/>
        </authorList>
    </citation>
    <scope>NUCLEOTIDE SEQUENCE</scope>
    <source>
        <strain evidence="3">Pf2</strain>
    </source>
</reference>
<dbReference type="InterPro" id="IPR013536">
    <property type="entry name" value="WLM_dom"/>
</dbReference>
<dbReference type="AlphaFoldDB" id="A0AAV0UFU4"/>
<dbReference type="PROSITE" id="PS51397">
    <property type="entry name" value="WLM"/>
    <property type="match status" value="1"/>
</dbReference>
<dbReference type="PANTHER" id="PTHR47796:SF1">
    <property type="entry name" value="OS08G0500800 PROTEIN"/>
    <property type="match status" value="1"/>
</dbReference>
<gene>
    <name evidence="3" type="ORF">PFR002_LOCUS7550</name>
</gene>
<dbReference type="Pfam" id="PF08325">
    <property type="entry name" value="WLM"/>
    <property type="match status" value="1"/>
</dbReference>
<dbReference type="PANTHER" id="PTHR47796">
    <property type="entry name" value="ZINC METALLOPROTEINASE-LIKE PROTEIN"/>
    <property type="match status" value="1"/>
</dbReference>
<organism evidence="3 4">
    <name type="scientific">Peronospora farinosa</name>
    <dbReference type="NCBI Taxonomy" id="134698"/>
    <lineage>
        <taxon>Eukaryota</taxon>
        <taxon>Sar</taxon>
        <taxon>Stramenopiles</taxon>
        <taxon>Oomycota</taxon>
        <taxon>Peronosporomycetes</taxon>
        <taxon>Peronosporales</taxon>
        <taxon>Peronosporaceae</taxon>
        <taxon>Peronospora</taxon>
    </lineage>
</organism>
<sequence length="466" mass="52440">MTLNVHYKGRIHPVLVSNETLPTIDELQRAIELELGVYTDAQRLFQKHRRVNCSDVSRLLSDVCDCTATLFLISGASKAQIEEMNATQDAVQRELSIRENRRVMDISKRNQGLQARDAISMRYRFHAIEPLRNFQDKEKAQEILEKLANDRGILAVLAKHKWSVGVLAEMSPDGKVGVDPVCVLGLNQNKGQKILLRLRTDDLLGFRKYLSIKKVLFHELSHNVHSEHDHKFYQLMRQVEKECNELDWTISGGAAVGGSRMILSDEDKSIDSSSSGRRLGGESAGASRLLHTSATVQEELVSTSKPKVPLTEQNQLTGDVKIGDTESTIVDAVSLQQTHTTPTVAVHEKTIDEEVATLAMSDRERRIYDAVRHLQAHHSAETISNSISWLYKIVTNIIAHPLDVKFRSIRKANQLFNGHIARFPECLEFLRALGFEDQSDKFVLVREDPALLWIGRSTLEKLLSAA</sequence>
<feature type="domain" description="WLM" evidence="2">
    <location>
        <begin position="116"/>
        <end position="302"/>
    </location>
</feature>
<name>A0AAV0UFU4_9STRA</name>
<dbReference type="Proteomes" id="UP001159659">
    <property type="component" value="Unassembled WGS sequence"/>
</dbReference>
<evidence type="ECO:0000313" key="4">
    <source>
        <dbReference type="Proteomes" id="UP001159659"/>
    </source>
</evidence>